<dbReference type="Proteomes" id="UP000562492">
    <property type="component" value="Unassembled WGS sequence"/>
</dbReference>
<evidence type="ECO:0000313" key="1">
    <source>
        <dbReference type="EMBL" id="MBB6578130.1"/>
    </source>
</evidence>
<comment type="caution">
    <text evidence="1">The sequence shown here is derived from an EMBL/GenBank/DDBJ whole genome shotgun (WGS) entry which is preliminary data.</text>
</comment>
<reference evidence="1 2" key="1">
    <citation type="submission" date="2020-08" db="EMBL/GenBank/DDBJ databases">
        <title>Functional genomics of gut bacteria from endangered species of beetles.</title>
        <authorList>
            <person name="Carlos-Shanley C."/>
        </authorList>
    </citation>
    <scope>NUCLEOTIDE SEQUENCE [LARGE SCALE GENOMIC DNA]</scope>
    <source>
        <strain evidence="1 2">S00124</strain>
    </source>
</reference>
<organism evidence="1 2">
    <name type="scientific">Comamonas odontotermitis</name>
    <dbReference type="NCBI Taxonomy" id="379895"/>
    <lineage>
        <taxon>Bacteria</taxon>
        <taxon>Pseudomonadati</taxon>
        <taxon>Pseudomonadota</taxon>
        <taxon>Betaproteobacteria</taxon>
        <taxon>Burkholderiales</taxon>
        <taxon>Comamonadaceae</taxon>
        <taxon>Comamonas</taxon>
    </lineage>
</organism>
<protein>
    <submittedName>
        <fullName evidence="1">Uncharacterized protein</fullName>
    </submittedName>
</protein>
<keyword evidence="2" id="KW-1185">Reference proteome</keyword>
<name>A0ABR6RG52_9BURK</name>
<evidence type="ECO:0000313" key="2">
    <source>
        <dbReference type="Proteomes" id="UP000562492"/>
    </source>
</evidence>
<sequence length="96" mass="10366">MNGVEAAMRGECESCGSKTHHGPWSAEQIAAVIDDLGSSQDEFGDLCDECLVREIGKGDVAYTEHLLRRPMNVLPKTNGLLSLICAYQKGAPNETD</sequence>
<gene>
    <name evidence="1" type="ORF">HNP33_002205</name>
</gene>
<accession>A0ABR6RG52</accession>
<dbReference type="EMBL" id="JACHKZ010000011">
    <property type="protein sequence ID" value="MBB6578130.1"/>
    <property type="molecule type" value="Genomic_DNA"/>
</dbReference>
<proteinExistence type="predicted"/>